<protein>
    <submittedName>
        <fullName evidence="1">Uncharacterized protein</fullName>
    </submittedName>
</protein>
<sequence>MEQEPPDVLSQGDPAPALAAPADFTDWVARRLPPLEHAARQLTGDDAEAAALARELLGLVAMRWPRLRANDAEHHAPPGAAADRLLRRLFAREAADAMPQHRVRLDLDRTPPARRIGRALPTTAEDEAAALWQRGRATTRRRLLIAGAVGAVALGAAGIRALTTGRDEGPAPLPALPTGPAPLDGVDEVPAVARQLTLPVALVAKLPRELAPGDPARLPALSARPTLRALAVLDAATGGGATGPLLVLGEDGGWRRVDKLPAAAAALLSAGALAPDGTRMAVVTADELWVVEAATGRARKYDAAPQSPVVVWLGPRHLLVAADQLLDVGTGALLPVPTGARDAIAPRRAAGTDAPSTVLELLSAGDPITAPPRVRSWEFDGRYHSEGTIAVTGPGAGRLGQFLGPGFGVAGGGDLVARMCEPMGLPVRADWRPAEAVAVLDPGAARVRRLLVADADVTGGLTLLGWLDRRRVLLSCGGGSGATPGVTQRVLVWDVRDGGLALVATVASGGALSLADLDGAV</sequence>
<gene>
    <name evidence="1" type="ORF">ACFQO7_09960</name>
</gene>
<proteinExistence type="predicted"/>
<dbReference type="Proteomes" id="UP001596392">
    <property type="component" value="Unassembled WGS sequence"/>
</dbReference>
<evidence type="ECO:0000313" key="1">
    <source>
        <dbReference type="EMBL" id="MFC7242801.1"/>
    </source>
</evidence>
<evidence type="ECO:0000313" key="2">
    <source>
        <dbReference type="Proteomes" id="UP001596392"/>
    </source>
</evidence>
<comment type="caution">
    <text evidence="1">The sequence shown here is derived from an EMBL/GenBank/DDBJ whole genome shotgun (WGS) entry which is preliminary data.</text>
</comment>
<organism evidence="1 2">
    <name type="scientific">Catellatospora aurea</name>
    <dbReference type="NCBI Taxonomy" id="1337874"/>
    <lineage>
        <taxon>Bacteria</taxon>
        <taxon>Bacillati</taxon>
        <taxon>Actinomycetota</taxon>
        <taxon>Actinomycetes</taxon>
        <taxon>Micromonosporales</taxon>
        <taxon>Micromonosporaceae</taxon>
        <taxon>Catellatospora</taxon>
    </lineage>
</organism>
<dbReference type="RefSeq" id="WP_376806084.1">
    <property type="nucleotide sequence ID" value="NZ_JBHTAC010000007.1"/>
</dbReference>
<accession>A0ABW2GT57</accession>
<keyword evidence="2" id="KW-1185">Reference proteome</keyword>
<name>A0ABW2GT57_9ACTN</name>
<dbReference type="EMBL" id="JBHTAC010000007">
    <property type="protein sequence ID" value="MFC7242801.1"/>
    <property type="molecule type" value="Genomic_DNA"/>
</dbReference>
<reference evidence="2" key="1">
    <citation type="journal article" date="2019" name="Int. J. Syst. Evol. Microbiol.">
        <title>The Global Catalogue of Microorganisms (GCM) 10K type strain sequencing project: providing services to taxonomists for standard genome sequencing and annotation.</title>
        <authorList>
            <consortium name="The Broad Institute Genomics Platform"/>
            <consortium name="The Broad Institute Genome Sequencing Center for Infectious Disease"/>
            <person name="Wu L."/>
            <person name="Ma J."/>
        </authorList>
    </citation>
    <scope>NUCLEOTIDE SEQUENCE [LARGE SCALE GENOMIC DNA]</scope>
    <source>
        <strain evidence="2">CGMCC 1.9106</strain>
    </source>
</reference>